<feature type="domain" description="Major facilitator superfamily (MFS) profile" evidence="6">
    <location>
        <begin position="14"/>
        <end position="398"/>
    </location>
</feature>
<keyword evidence="3 5" id="KW-1133">Transmembrane helix</keyword>
<organism evidence="7 8">
    <name type="scientific">Sphingobium lignivorans</name>
    <dbReference type="NCBI Taxonomy" id="2735886"/>
    <lineage>
        <taxon>Bacteria</taxon>
        <taxon>Pseudomonadati</taxon>
        <taxon>Pseudomonadota</taxon>
        <taxon>Alphaproteobacteria</taxon>
        <taxon>Sphingomonadales</taxon>
        <taxon>Sphingomonadaceae</taxon>
        <taxon>Sphingobium</taxon>
    </lineage>
</organism>
<accession>A0ABR6NBK5</accession>
<feature type="transmembrane region" description="Helical" evidence="5">
    <location>
        <begin position="254"/>
        <end position="276"/>
    </location>
</feature>
<feature type="transmembrane region" description="Helical" evidence="5">
    <location>
        <begin position="105"/>
        <end position="126"/>
    </location>
</feature>
<feature type="transmembrane region" description="Helical" evidence="5">
    <location>
        <begin position="305"/>
        <end position="322"/>
    </location>
</feature>
<keyword evidence="2 5" id="KW-0812">Transmembrane</keyword>
<dbReference type="SUPFAM" id="SSF103473">
    <property type="entry name" value="MFS general substrate transporter"/>
    <property type="match status" value="1"/>
</dbReference>
<dbReference type="EMBL" id="JACHKA010000001">
    <property type="protein sequence ID" value="MBB5984662.1"/>
    <property type="molecule type" value="Genomic_DNA"/>
</dbReference>
<protein>
    <submittedName>
        <fullName evidence="7">AAHS family 4-hydroxybenzoate transporter-like MFS transporter</fullName>
    </submittedName>
</protein>
<dbReference type="Pfam" id="PF07690">
    <property type="entry name" value="MFS_1"/>
    <property type="match status" value="1"/>
</dbReference>
<dbReference type="PANTHER" id="PTHR23508">
    <property type="entry name" value="CARBOXYLIC ACID TRANSPORTER PROTEIN HOMOLOG"/>
    <property type="match status" value="1"/>
</dbReference>
<keyword evidence="8" id="KW-1185">Reference proteome</keyword>
<proteinExistence type="predicted"/>
<feature type="transmembrane region" description="Helical" evidence="5">
    <location>
        <begin position="343"/>
        <end position="369"/>
    </location>
</feature>
<reference evidence="7 8" key="1">
    <citation type="submission" date="2020-08" db="EMBL/GenBank/DDBJ databases">
        <title>Exploring microbial biodiversity for novel pathways involved in the catabolism of aromatic compounds derived from lignin.</title>
        <authorList>
            <person name="Elkins J."/>
        </authorList>
    </citation>
    <scope>NUCLEOTIDE SEQUENCE [LARGE SCALE GENOMIC DNA]</scope>
    <source>
        <strain evidence="7 8">B1D3A</strain>
    </source>
</reference>
<keyword evidence="4 5" id="KW-0472">Membrane</keyword>
<dbReference type="PANTHER" id="PTHR23508:SF10">
    <property type="entry name" value="CARBOXYLIC ACID TRANSPORTER PROTEIN HOMOLOG"/>
    <property type="match status" value="1"/>
</dbReference>
<dbReference type="PROSITE" id="PS50850">
    <property type="entry name" value="MFS"/>
    <property type="match status" value="1"/>
</dbReference>
<dbReference type="Gene3D" id="1.20.1250.20">
    <property type="entry name" value="MFS general substrate transporter like domains"/>
    <property type="match status" value="2"/>
</dbReference>
<evidence type="ECO:0000256" key="2">
    <source>
        <dbReference type="ARBA" id="ARBA00022692"/>
    </source>
</evidence>
<evidence type="ECO:0000313" key="7">
    <source>
        <dbReference type="EMBL" id="MBB5984662.1"/>
    </source>
</evidence>
<comment type="caution">
    <text evidence="7">The sequence shown here is derived from an EMBL/GenBank/DDBJ whole genome shotgun (WGS) entry which is preliminary data.</text>
</comment>
<feature type="transmembrane region" description="Helical" evidence="5">
    <location>
        <begin position="166"/>
        <end position="188"/>
    </location>
</feature>
<dbReference type="InterPro" id="IPR011701">
    <property type="entry name" value="MFS"/>
</dbReference>
<feature type="transmembrane region" description="Helical" evidence="5">
    <location>
        <begin position="283"/>
        <end position="299"/>
    </location>
</feature>
<comment type="subcellular location">
    <subcellularLocation>
        <location evidence="1">Membrane</location>
        <topology evidence="1">Multi-pass membrane protein</topology>
    </subcellularLocation>
</comment>
<dbReference type="InterPro" id="IPR020846">
    <property type="entry name" value="MFS_dom"/>
</dbReference>
<feature type="transmembrane region" description="Helical" evidence="5">
    <location>
        <begin position="138"/>
        <end position="160"/>
    </location>
</feature>
<feature type="transmembrane region" description="Helical" evidence="5">
    <location>
        <begin position="375"/>
        <end position="394"/>
    </location>
</feature>
<dbReference type="InterPro" id="IPR036259">
    <property type="entry name" value="MFS_trans_sf"/>
</dbReference>
<feature type="transmembrane region" description="Helical" evidence="5">
    <location>
        <begin position="50"/>
        <end position="68"/>
    </location>
</feature>
<feature type="transmembrane region" description="Helical" evidence="5">
    <location>
        <begin position="220"/>
        <end position="242"/>
    </location>
</feature>
<gene>
    <name evidence="7" type="ORF">HNP60_000636</name>
</gene>
<evidence type="ECO:0000313" key="8">
    <source>
        <dbReference type="Proteomes" id="UP001138540"/>
    </source>
</evidence>
<evidence type="ECO:0000259" key="6">
    <source>
        <dbReference type="PROSITE" id="PS50850"/>
    </source>
</evidence>
<name>A0ABR6NBK5_9SPHN</name>
<feature type="transmembrane region" description="Helical" evidence="5">
    <location>
        <begin position="80"/>
        <end position="99"/>
    </location>
</feature>
<evidence type="ECO:0000256" key="1">
    <source>
        <dbReference type="ARBA" id="ARBA00004141"/>
    </source>
</evidence>
<sequence>MDDGIDNPARGWGSFFLILLSLVVEGFDLQAANFAAPSILEHFGVTRAEIGPLLSASLVGVLIGAVLIGPLGDRIGRRTILITCCFTYGLISLAAAFATSITQLMALRFLIGVGLGAVLPNALALAGELAPRKYLARATALVGIGITFGGVLAGAVAAWFLPTHGWPSLFIAGGLLPITIAALLWIGLPESPALRQRGAEAHRTSGVGAILAPEYRARTIVIWIVFALVLMVVYLLTGWIPLLVKDQGYSTATASWIATASHAGGVLGGVIASLLLVRRSWSVVALFAGMAAAALALITLRDWGIVGLSLLLVLVGLFSTGTQNGLNGSCGATYPAAMRASGLGWALGMGRIGSIAGPLVGSLAILLGLAAPRHFFILPVLPLLIACALAIWLARRTAALPPEPAGAPDTTPHGDTP</sequence>
<evidence type="ECO:0000256" key="4">
    <source>
        <dbReference type="ARBA" id="ARBA00023136"/>
    </source>
</evidence>
<dbReference type="RefSeq" id="WP_184150092.1">
    <property type="nucleotide sequence ID" value="NZ_JACHKA010000001.1"/>
</dbReference>
<evidence type="ECO:0000256" key="5">
    <source>
        <dbReference type="SAM" id="Phobius"/>
    </source>
</evidence>
<evidence type="ECO:0000256" key="3">
    <source>
        <dbReference type="ARBA" id="ARBA00022989"/>
    </source>
</evidence>
<dbReference type="Proteomes" id="UP001138540">
    <property type="component" value="Unassembled WGS sequence"/>
</dbReference>